<dbReference type="SUPFAM" id="SSF57850">
    <property type="entry name" value="RING/U-box"/>
    <property type="match status" value="1"/>
</dbReference>
<dbReference type="Ensembl" id="ENSCMIT00000006199.1">
    <property type="protein sequence ID" value="ENSCMIP00000005999.1"/>
    <property type="gene ID" value="ENSCMIG00000003458.1"/>
</dbReference>
<reference evidence="8" key="5">
    <citation type="submission" date="2025-09" db="UniProtKB">
        <authorList>
            <consortium name="Ensembl"/>
        </authorList>
    </citation>
    <scope>IDENTIFICATION</scope>
</reference>
<dbReference type="CDD" id="cd16481">
    <property type="entry name" value="RING-H2_TTC3"/>
    <property type="match status" value="1"/>
</dbReference>
<evidence type="ECO:0000256" key="1">
    <source>
        <dbReference type="ARBA" id="ARBA00022723"/>
    </source>
</evidence>
<dbReference type="GeneTree" id="ENSGT00940000154465"/>
<dbReference type="SMART" id="SM00184">
    <property type="entry name" value="RING"/>
    <property type="match status" value="1"/>
</dbReference>
<reference evidence="8" key="4">
    <citation type="submission" date="2025-08" db="UniProtKB">
        <authorList>
            <consortium name="Ensembl"/>
        </authorList>
    </citation>
    <scope>IDENTIFICATION</scope>
</reference>
<feature type="region of interest" description="Disordered" evidence="6">
    <location>
        <begin position="290"/>
        <end position="319"/>
    </location>
</feature>
<feature type="region of interest" description="Disordered" evidence="6">
    <location>
        <begin position="824"/>
        <end position="870"/>
    </location>
</feature>
<dbReference type="InterPro" id="IPR001841">
    <property type="entry name" value="Znf_RING"/>
</dbReference>
<evidence type="ECO:0000256" key="6">
    <source>
        <dbReference type="SAM" id="MobiDB-lite"/>
    </source>
</evidence>
<dbReference type="Pfam" id="PF24525">
    <property type="entry name" value="TTC3"/>
    <property type="match status" value="1"/>
</dbReference>
<dbReference type="PANTHER" id="PTHR17550:SF4">
    <property type="entry name" value="E3 UBIQUITIN-PROTEIN LIGASE TTC3"/>
    <property type="match status" value="1"/>
</dbReference>
<accession>A0A4W3H7U0</accession>
<reference evidence="9" key="2">
    <citation type="journal article" date="2007" name="PLoS Biol.">
        <title>Survey sequencing and comparative analysis of the elephant shark (Callorhinchus milii) genome.</title>
        <authorList>
            <person name="Venkatesh B."/>
            <person name="Kirkness E.F."/>
            <person name="Loh Y.H."/>
            <person name="Halpern A.L."/>
            <person name="Lee A.P."/>
            <person name="Johnson J."/>
            <person name="Dandona N."/>
            <person name="Viswanathan L.D."/>
            <person name="Tay A."/>
            <person name="Venter J.C."/>
            <person name="Strausberg R.L."/>
            <person name="Brenner S."/>
        </authorList>
    </citation>
    <scope>NUCLEOTIDE SEQUENCE [LARGE SCALE GENOMIC DNA]</scope>
</reference>
<dbReference type="Pfam" id="PF13639">
    <property type="entry name" value="zf-RING_2"/>
    <property type="match status" value="1"/>
</dbReference>
<dbReference type="Pfam" id="PF24812">
    <property type="entry name" value="WHD_TTC3"/>
    <property type="match status" value="1"/>
</dbReference>
<dbReference type="InterPro" id="IPR056872">
    <property type="entry name" value="TTC3/DZIP3-like_helical"/>
</dbReference>
<feature type="coiled-coil region" evidence="5">
    <location>
        <begin position="355"/>
        <end position="407"/>
    </location>
</feature>
<evidence type="ECO:0000256" key="2">
    <source>
        <dbReference type="ARBA" id="ARBA00022771"/>
    </source>
</evidence>
<protein>
    <recommendedName>
        <fullName evidence="7">RING-type domain-containing protein</fullName>
    </recommendedName>
</protein>
<feature type="compositionally biased region" description="Polar residues" evidence="6">
    <location>
        <begin position="843"/>
        <end position="863"/>
    </location>
</feature>
<organism evidence="8 9">
    <name type="scientific">Callorhinchus milii</name>
    <name type="common">Ghost shark</name>
    <dbReference type="NCBI Taxonomy" id="7868"/>
    <lineage>
        <taxon>Eukaryota</taxon>
        <taxon>Metazoa</taxon>
        <taxon>Chordata</taxon>
        <taxon>Craniata</taxon>
        <taxon>Vertebrata</taxon>
        <taxon>Chondrichthyes</taxon>
        <taxon>Holocephali</taxon>
        <taxon>Chimaeriformes</taxon>
        <taxon>Callorhinchidae</taxon>
        <taxon>Callorhinchus</taxon>
    </lineage>
</organism>
<keyword evidence="9" id="KW-1185">Reference proteome</keyword>
<name>A0A4W3H7U0_CALMI</name>
<dbReference type="GO" id="GO:0008270">
    <property type="term" value="F:zinc ion binding"/>
    <property type="evidence" value="ECO:0007669"/>
    <property type="project" value="UniProtKB-KW"/>
</dbReference>
<evidence type="ECO:0000313" key="9">
    <source>
        <dbReference type="Proteomes" id="UP000314986"/>
    </source>
</evidence>
<dbReference type="InterPro" id="IPR056870">
    <property type="entry name" value="TTC3/DZIP3/RBM44-like_helical"/>
</dbReference>
<evidence type="ECO:0000313" key="8">
    <source>
        <dbReference type="Ensembl" id="ENSCMIP00000005999.1"/>
    </source>
</evidence>
<dbReference type="InterPro" id="IPR056871">
    <property type="entry name" value="WH_TTC3"/>
</dbReference>
<keyword evidence="3" id="KW-0862">Zinc</keyword>
<dbReference type="Proteomes" id="UP000314986">
    <property type="component" value="Unassembled WGS sequence"/>
</dbReference>
<keyword evidence="1" id="KW-0479">Metal-binding</keyword>
<evidence type="ECO:0000259" key="7">
    <source>
        <dbReference type="PROSITE" id="PS50089"/>
    </source>
</evidence>
<dbReference type="PANTHER" id="PTHR17550">
    <property type="entry name" value="E3 UBIQUITIN-PROTEIN LIGASE TTC3"/>
    <property type="match status" value="1"/>
</dbReference>
<feature type="domain" description="RING-type" evidence="7">
    <location>
        <begin position="902"/>
        <end position="942"/>
    </location>
</feature>
<evidence type="ECO:0000256" key="3">
    <source>
        <dbReference type="ARBA" id="ARBA00022833"/>
    </source>
</evidence>
<keyword evidence="2 4" id="KW-0863">Zinc-finger</keyword>
<dbReference type="Gene3D" id="3.30.40.10">
    <property type="entry name" value="Zinc/RING finger domain, C3HC4 (zinc finger)"/>
    <property type="match status" value="1"/>
</dbReference>
<sequence length="967" mass="106134">MRVVVCVWGARGGGDGTEVLLRAPHPDVSPISHSYFSQILEEHGPLALDDPLLVSEFENFPGETQELVCKAGGLMSFLLESLRFVMMKGMVGLMKHAVMMKSTAAYQEPSEAPSDPPRTVAHLNPAAKEFKPISSQQSQVAFPLTTYSLTDEENFNRHYSTDQGTDTSTDNVYYSINAYSDLKPGVLKPHSSIYKPNTSCPEVDHYLISSTSLPGTDSSFCVLSTSRSSPVLPVFAIGHDISNYNYVFDSLDHRGELGSGSYDDGTGPLPTSGDDASLINLFEGTFAPPGANPCVSKRTKGGGEESNSSSNQTKNGCKPRPLLRTIGVQVYQESSSHVKVNTDPFQPFENQQGDILRIEKEHNVLQKQLREAEEKYKQLSVRSLEEVSALEAEVAQHVQRNELLKSDLQCFRQAAESEAKRGQLERRENQESLKLLKSRSKELAKMNEMYSQNIEEKIQLCEKCVEEFEEISIQSSVEKIKLEDATKKNHQPCQNITKRATEAEVSVLQNWQRVGLFFHHKAVEDAKSHLNRMKTMASSNLSSAIPQLHVSLAAWETFLLQVSIQIQQTENRFEDQIKAVNGGIPLGSLNPVFIPSLPSGPANTLLFDKPPIDDPAIIHYSSSSSTVPFHMQQMSMSHIQAQTSAFPQASSSSASSTSLMNLLNVPPASPKAPGPTNPTHQTLTPVPPLAKPMPCVFNEGTGKAWPDLLPGFQPQLLQRPSPWSPVSQQRGMPGVPESGAKLPGILTDPQPAHDACGKPQPHKNSFEKIMDCLLGMFPHYTRRVLTEFICEVRRVNDGSLSGLAYEECIARVTELILNQQAQFAASSHQQTSRPQSPRAPGTASPQPGSNAGHQTSRPSTPAGPNSPRAACSASQAWRSLHVHSASAWDKKDTGTALDEDPCIICHEDLSPENTCVLECKHHFHVLCIKAWLRENRTCPTCRVHVLLPEDFPTLPGKARVANSSPSL</sequence>
<proteinExistence type="predicted"/>
<reference evidence="9" key="1">
    <citation type="journal article" date="2006" name="Science">
        <title>Ancient noncoding elements conserved in the human genome.</title>
        <authorList>
            <person name="Venkatesh B."/>
            <person name="Kirkness E.F."/>
            <person name="Loh Y.H."/>
            <person name="Halpern A.L."/>
            <person name="Lee A.P."/>
            <person name="Johnson J."/>
            <person name="Dandona N."/>
            <person name="Viswanathan L.D."/>
            <person name="Tay A."/>
            <person name="Venter J.C."/>
            <person name="Strausberg R.L."/>
            <person name="Brenner S."/>
        </authorList>
    </citation>
    <scope>NUCLEOTIDE SEQUENCE [LARGE SCALE GENOMIC DNA]</scope>
</reference>
<reference evidence="9" key="3">
    <citation type="journal article" date="2014" name="Nature">
        <title>Elephant shark genome provides unique insights into gnathostome evolution.</title>
        <authorList>
            <consortium name="International Elephant Shark Genome Sequencing Consortium"/>
            <person name="Venkatesh B."/>
            <person name="Lee A.P."/>
            <person name="Ravi V."/>
            <person name="Maurya A.K."/>
            <person name="Lian M.M."/>
            <person name="Swann J.B."/>
            <person name="Ohta Y."/>
            <person name="Flajnik M.F."/>
            <person name="Sutoh Y."/>
            <person name="Kasahara M."/>
            <person name="Hoon S."/>
            <person name="Gangu V."/>
            <person name="Roy S.W."/>
            <person name="Irimia M."/>
            <person name="Korzh V."/>
            <person name="Kondrychyn I."/>
            <person name="Lim Z.W."/>
            <person name="Tay B.H."/>
            <person name="Tohari S."/>
            <person name="Kong K.W."/>
            <person name="Ho S."/>
            <person name="Lorente-Galdos B."/>
            <person name="Quilez J."/>
            <person name="Marques-Bonet T."/>
            <person name="Raney B.J."/>
            <person name="Ingham P.W."/>
            <person name="Tay A."/>
            <person name="Hillier L.W."/>
            <person name="Minx P."/>
            <person name="Boehm T."/>
            <person name="Wilson R.K."/>
            <person name="Brenner S."/>
            <person name="Warren W.C."/>
        </authorList>
    </citation>
    <scope>NUCLEOTIDE SEQUENCE [LARGE SCALE GENOMIC DNA]</scope>
</reference>
<dbReference type="PROSITE" id="PS50089">
    <property type="entry name" value="ZF_RING_2"/>
    <property type="match status" value="1"/>
</dbReference>
<dbReference type="InterPro" id="IPR013083">
    <property type="entry name" value="Znf_RING/FYVE/PHD"/>
</dbReference>
<evidence type="ECO:0000256" key="4">
    <source>
        <dbReference type="PROSITE-ProRule" id="PRU00175"/>
    </source>
</evidence>
<dbReference type="AlphaFoldDB" id="A0A4W3H7U0"/>
<dbReference type="Pfam" id="PF24905">
    <property type="entry name" value="TTC3_9th"/>
    <property type="match status" value="1"/>
</dbReference>
<evidence type="ECO:0000256" key="5">
    <source>
        <dbReference type="SAM" id="Coils"/>
    </source>
</evidence>
<keyword evidence="5" id="KW-0175">Coiled coil</keyword>